<gene>
    <name evidence="1" type="ORF">BDP55DRAFT_666873</name>
</gene>
<dbReference type="AlphaFoldDB" id="A0AAJ0AIK7"/>
<dbReference type="EMBL" id="JAHMHR010000025">
    <property type="protein sequence ID" value="KAK1674561.1"/>
    <property type="molecule type" value="Genomic_DNA"/>
</dbReference>
<comment type="caution">
    <text evidence="1">The sequence shown here is derived from an EMBL/GenBank/DDBJ whole genome shotgun (WGS) entry which is preliminary data.</text>
</comment>
<evidence type="ECO:0000313" key="1">
    <source>
        <dbReference type="EMBL" id="KAK1674561.1"/>
    </source>
</evidence>
<sequence length="53" mass="5622">MLYMACPAFSKMCGVVKRETSHTNCTLSPAAALSRPSLQGENKTNASCSRANS</sequence>
<organism evidence="1 2">
    <name type="scientific">Colletotrichum godetiae</name>
    <dbReference type="NCBI Taxonomy" id="1209918"/>
    <lineage>
        <taxon>Eukaryota</taxon>
        <taxon>Fungi</taxon>
        <taxon>Dikarya</taxon>
        <taxon>Ascomycota</taxon>
        <taxon>Pezizomycotina</taxon>
        <taxon>Sordariomycetes</taxon>
        <taxon>Hypocreomycetidae</taxon>
        <taxon>Glomerellales</taxon>
        <taxon>Glomerellaceae</taxon>
        <taxon>Colletotrichum</taxon>
        <taxon>Colletotrichum acutatum species complex</taxon>
    </lineage>
</organism>
<keyword evidence="2" id="KW-1185">Reference proteome</keyword>
<evidence type="ECO:0000313" key="2">
    <source>
        <dbReference type="Proteomes" id="UP001224890"/>
    </source>
</evidence>
<proteinExistence type="predicted"/>
<dbReference type="RefSeq" id="XP_060428564.1">
    <property type="nucleotide sequence ID" value="XM_060575127.1"/>
</dbReference>
<dbReference type="Proteomes" id="UP001224890">
    <property type="component" value="Unassembled WGS sequence"/>
</dbReference>
<protein>
    <submittedName>
        <fullName evidence="1">Uncharacterized protein</fullName>
    </submittedName>
</protein>
<dbReference type="GeneID" id="85459653"/>
<reference evidence="1" key="1">
    <citation type="submission" date="2021-06" db="EMBL/GenBank/DDBJ databases">
        <title>Comparative genomics, transcriptomics and evolutionary studies reveal genomic signatures of adaptation to plant cell wall in hemibiotrophic fungi.</title>
        <authorList>
            <consortium name="DOE Joint Genome Institute"/>
            <person name="Baroncelli R."/>
            <person name="Diaz J.F."/>
            <person name="Benocci T."/>
            <person name="Peng M."/>
            <person name="Battaglia E."/>
            <person name="Haridas S."/>
            <person name="Andreopoulos W."/>
            <person name="Labutti K."/>
            <person name="Pangilinan J."/>
            <person name="Floch G.L."/>
            <person name="Makela M.R."/>
            <person name="Henrissat B."/>
            <person name="Grigoriev I.V."/>
            <person name="Crouch J.A."/>
            <person name="De Vries R.P."/>
            <person name="Sukno S.A."/>
            <person name="Thon M.R."/>
        </authorList>
    </citation>
    <scope>NUCLEOTIDE SEQUENCE</scope>
    <source>
        <strain evidence="1">CBS 193.32</strain>
    </source>
</reference>
<name>A0AAJ0AIK7_9PEZI</name>
<accession>A0AAJ0AIK7</accession>